<dbReference type="Pfam" id="PF02321">
    <property type="entry name" value="OEP"/>
    <property type="match status" value="2"/>
</dbReference>
<dbReference type="Proteomes" id="UP000184226">
    <property type="component" value="Unassembled WGS sequence"/>
</dbReference>
<dbReference type="EMBL" id="FQXE01000013">
    <property type="protein sequence ID" value="SHI21660.1"/>
    <property type="molecule type" value="Genomic_DNA"/>
</dbReference>
<dbReference type="InterPro" id="IPR010131">
    <property type="entry name" value="MdtP/NodT-like"/>
</dbReference>
<name>A0A1M5ZBT6_9BURK</name>
<evidence type="ECO:0000256" key="2">
    <source>
        <dbReference type="RuleBase" id="RU362097"/>
    </source>
</evidence>
<reference evidence="3 4" key="1">
    <citation type="submission" date="2016-11" db="EMBL/GenBank/DDBJ databases">
        <authorList>
            <person name="Jaros S."/>
            <person name="Januszkiewicz K."/>
            <person name="Wedrychowicz H."/>
        </authorList>
    </citation>
    <scope>NUCLEOTIDE SEQUENCE [LARGE SCALE GENOMIC DNA]</scope>
    <source>
        <strain evidence="3 4">CGMCC 1.10190</strain>
    </source>
</reference>
<proteinExistence type="inferred from homology"/>
<keyword evidence="2" id="KW-0449">Lipoprotein</keyword>
<dbReference type="PROSITE" id="PS51257">
    <property type="entry name" value="PROKAR_LIPOPROTEIN"/>
    <property type="match status" value="1"/>
</dbReference>
<keyword evidence="2" id="KW-0472">Membrane</keyword>
<dbReference type="Gene3D" id="2.20.200.10">
    <property type="entry name" value="Outer membrane efflux proteins (OEP)"/>
    <property type="match status" value="1"/>
</dbReference>
<keyword evidence="2" id="KW-0812">Transmembrane</keyword>
<comment type="similarity">
    <text evidence="1 2">Belongs to the outer membrane factor (OMF) (TC 1.B.17) family.</text>
</comment>
<keyword evidence="2" id="KW-0564">Palmitate</keyword>
<dbReference type="PANTHER" id="PTHR30203">
    <property type="entry name" value="OUTER MEMBRANE CATION EFFLUX PROTEIN"/>
    <property type="match status" value="1"/>
</dbReference>
<dbReference type="OrthoDB" id="9770517at2"/>
<accession>A0A1M5ZBT6</accession>
<dbReference type="RefSeq" id="WP_073107012.1">
    <property type="nucleotide sequence ID" value="NZ_FQXE01000013.1"/>
</dbReference>
<gene>
    <name evidence="3" type="ORF">SAMN04488135_113141</name>
</gene>
<protein>
    <submittedName>
        <fullName evidence="3">Outer membrane protein, multidrug efflux system</fullName>
    </submittedName>
</protein>
<dbReference type="Gene3D" id="1.20.1600.10">
    <property type="entry name" value="Outer membrane efflux proteins (OEP)"/>
    <property type="match status" value="1"/>
</dbReference>
<dbReference type="AlphaFoldDB" id="A0A1M5ZBT6"/>
<comment type="subcellular location">
    <subcellularLocation>
        <location evidence="2">Cell membrane</location>
        <topology evidence="2">Lipid-anchor</topology>
    </subcellularLocation>
</comment>
<evidence type="ECO:0000313" key="3">
    <source>
        <dbReference type="EMBL" id="SHI21660.1"/>
    </source>
</evidence>
<dbReference type="SUPFAM" id="SSF56954">
    <property type="entry name" value="Outer membrane efflux proteins (OEP)"/>
    <property type="match status" value="1"/>
</dbReference>
<evidence type="ECO:0000256" key="1">
    <source>
        <dbReference type="ARBA" id="ARBA00007613"/>
    </source>
</evidence>
<dbReference type="NCBIfam" id="TIGR01845">
    <property type="entry name" value="outer_NodT"/>
    <property type="match status" value="1"/>
</dbReference>
<evidence type="ECO:0000313" key="4">
    <source>
        <dbReference type="Proteomes" id="UP000184226"/>
    </source>
</evidence>
<dbReference type="GO" id="GO:0005886">
    <property type="term" value="C:plasma membrane"/>
    <property type="evidence" value="ECO:0007669"/>
    <property type="project" value="UniProtKB-SubCell"/>
</dbReference>
<dbReference type="PANTHER" id="PTHR30203:SF32">
    <property type="entry name" value="CATION EFFLUX SYSTEM PROTEIN CUSC"/>
    <property type="match status" value="1"/>
</dbReference>
<dbReference type="InterPro" id="IPR003423">
    <property type="entry name" value="OMP_efflux"/>
</dbReference>
<dbReference type="GO" id="GO:0015562">
    <property type="term" value="F:efflux transmembrane transporter activity"/>
    <property type="evidence" value="ECO:0007669"/>
    <property type="project" value="InterPro"/>
</dbReference>
<organism evidence="3 4">
    <name type="scientific">Pollutimonas bauzanensis</name>
    <dbReference type="NCBI Taxonomy" id="658167"/>
    <lineage>
        <taxon>Bacteria</taxon>
        <taxon>Pseudomonadati</taxon>
        <taxon>Pseudomonadota</taxon>
        <taxon>Betaproteobacteria</taxon>
        <taxon>Burkholderiales</taxon>
        <taxon>Alcaligenaceae</taxon>
        <taxon>Pollutimonas</taxon>
    </lineage>
</organism>
<keyword evidence="2" id="KW-1134">Transmembrane beta strand</keyword>
<sequence>MSQDVFKRAAFPALIMLALAGCSLAPKYERPAAPVPGQYPDQAAVKNSGPGSAQAVAPNAGYSSDLGWSEFFRDPQLKALIGLSLANNRDMRIAVQRVQEARAQFGIVESDRLPTLGIGGNAQVTHNPENLRMNGADSVTRYYQAGVGMTAFELDFFGRVKNLSEAAYQQYLATAQATRTVHINLVAQVAEAYFRLRTAQQLDTLMQKTLESRQNTYALVKARYDAGVASALDLSQAKTQLDTVRADRAGIKRSQAQALNALQLLLGVEIPAGLPPAAVFGRDQVLAAIPVGLPSDLLERRPDIMGAENALLAANANIGAARAAFFPNISITGLLGFASPQLGGLFGSGQHYWQFAPQLQMPIFSGGVSGNLDLAEARNHIAVAQYEKTIQTAFREVADALAGEATYDSQLEALRALEASASETLKLATLRYETGIDSFLQVQNAEVDLYTTQQTFFQIGMESLMNRVELYKALGGGWLEASAAAPLAQAGSEAGTAADTGTRAR</sequence>
<dbReference type="STRING" id="658167.SAMN04488135_113141"/>
<keyword evidence="4" id="KW-1185">Reference proteome</keyword>